<dbReference type="SMART" id="SM00267">
    <property type="entry name" value="GGDEF"/>
    <property type="match status" value="1"/>
</dbReference>
<accession>A0A9X1ZHP4</accession>
<dbReference type="NCBIfam" id="TIGR00254">
    <property type="entry name" value="GGDEF"/>
    <property type="match status" value="1"/>
</dbReference>
<dbReference type="Pfam" id="PF00990">
    <property type="entry name" value="GGDEF"/>
    <property type="match status" value="1"/>
</dbReference>
<keyword evidence="4" id="KW-1133">Transmembrane helix</keyword>
<dbReference type="AlphaFoldDB" id="A0A9X1ZHP4"/>
<proteinExistence type="predicted"/>
<comment type="catalytic activity">
    <reaction evidence="3">
        <text>2 GTP = 3',3'-c-di-GMP + 2 diphosphate</text>
        <dbReference type="Rhea" id="RHEA:24898"/>
        <dbReference type="ChEBI" id="CHEBI:33019"/>
        <dbReference type="ChEBI" id="CHEBI:37565"/>
        <dbReference type="ChEBI" id="CHEBI:58805"/>
        <dbReference type="EC" id="2.7.7.65"/>
    </reaction>
</comment>
<dbReference type="InterPro" id="IPR000160">
    <property type="entry name" value="GGDEF_dom"/>
</dbReference>
<dbReference type="EMBL" id="JAKIKP010000004">
    <property type="protein sequence ID" value="MCL1142499.1"/>
    <property type="molecule type" value="Genomic_DNA"/>
</dbReference>
<reference evidence="6" key="1">
    <citation type="submission" date="2022-01" db="EMBL/GenBank/DDBJ databases">
        <title>Whole genome-based taxonomy of the Shewanellaceae.</title>
        <authorList>
            <person name="Martin-Rodriguez A.J."/>
        </authorList>
    </citation>
    <scope>NUCLEOTIDE SEQUENCE</scope>
    <source>
        <strain evidence="6">DSM 16422</strain>
    </source>
</reference>
<comment type="caution">
    <text evidence="6">The sequence shown here is derived from an EMBL/GenBank/DDBJ whole genome shotgun (WGS) entry which is preliminary data.</text>
</comment>
<keyword evidence="4" id="KW-0472">Membrane</keyword>
<dbReference type="InterPro" id="IPR050469">
    <property type="entry name" value="Diguanylate_Cyclase"/>
</dbReference>
<evidence type="ECO:0000256" key="3">
    <source>
        <dbReference type="ARBA" id="ARBA00034247"/>
    </source>
</evidence>
<feature type="domain" description="GGDEF" evidence="5">
    <location>
        <begin position="220"/>
        <end position="352"/>
    </location>
</feature>
<dbReference type="RefSeq" id="WP_248995183.1">
    <property type="nucleotide sequence ID" value="NZ_JAKIKP010000004.1"/>
</dbReference>
<dbReference type="Gene3D" id="3.30.70.270">
    <property type="match status" value="1"/>
</dbReference>
<keyword evidence="4" id="KW-0812">Transmembrane</keyword>
<evidence type="ECO:0000256" key="1">
    <source>
        <dbReference type="ARBA" id="ARBA00001946"/>
    </source>
</evidence>
<evidence type="ECO:0000256" key="4">
    <source>
        <dbReference type="SAM" id="Phobius"/>
    </source>
</evidence>
<dbReference type="InterPro" id="IPR048435">
    <property type="entry name" value="MASE6"/>
</dbReference>
<dbReference type="InterPro" id="IPR029787">
    <property type="entry name" value="Nucleotide_cyclase"/>
</dbReference>
<feature type="transmembrane region" description="Helical" evidence="4">
    <location>
        <begin position="123"/>
        <end position="140"/>
    </location>
</feature>
<dbReference type="CDD" id="cd01949">
    <property type="entry name" value="GGDEF"/>
    <property type="match status" value="1"/>
</dbReference>
<feature type="transmembrane region" description="Helical" evidence="4">
    <location>
        <begin position="100"/>
        <end position="116"/>
    </location>
</feature>
<dbReference type="InterPro" id="IPR043128">
    <property type="entry name" value="Rev_trsase/Diguanyl_cyclase"/>
</dbReference>
<dbReference type="PANTHER" id="PTHR45138">
    <property type="entry name" value="REGULATORY COMPONENTS OF SENSORY TRANSDUCTION SYSTEM"/>
    <property type="match status" value="1"/>
</dbReference>
<dbReference type="PANTHER" id="PTHR45138:SF9">
    <property type="entry name" value="DIGUANYLATE CYCLASE DGCM-RELATED"/>
    <property type="match status" value="1"/>
</dbReference>
<feature type="transmembrane region" description="Helical" evidence="4">
    <location>
        <begin position="77"/>
        <end position="94"/>
    </location>
</feature>
<evidence type="ECO:0000313" key="6">
    <source>
        <dbReference type="EMBL" id="MCL1142499.1"/>
    </source>
</evidence>
<evidence type="ECO:0000259" key="5">
    <source>
        <dbReference type="PROSITE" id="PS50887"/>
    </source>
</evidence>
<dbReference type="FunFam" id="3.30.70.270:FF:000001">
    <property type="entry name" value="Diguanylate cyclase domain protein"/>
    <property type="match status" value="1"/>
</dbReference>
<dbReference type="GO" id="GO:0052621">
    <property type="term" value="F:diguanylate cyclase activity"/>
    <property type="evidence" value="ECO:0007669"/>
    <property type="project" value="UniProtKB-EC"/>
</dbReference>
<dbReference type="EC" id="2.7.7.65" evidence="2"/>
<dbReference type="Proteomes" id="UP001139333">
    <property type="component" value="Unassembled WGS sequence"/>
</dbReference>
<dbReference type="Pfam" id="PF20966">
    <property type="entry name" value="MASE6"/>
    <property type="match status" value="1"/>
</dbReference>
<name>A0A9X1ZHP4_9GAMM</name>
<evidence type="ECO:0000313" key="7">
    <source>
        <dbReference type="Proteomes" id="UP001139333"/>
    </source>
</evidence>
<gene>
    <name evidence="6" type="ORF">L2672_07315</name>
</gene>
<feature type="transmembrane region" description="Helical" evidence="4">
    <location>
        <begin position="20"/>
        <end position="41"/>
    </location>
</feature>
<sequence>MNNKLNSKIQSFGELQQSRVISLFSLIGMSITAVMSIFALFQSSLTLFAALSISSCIFFAAFCMVKWRSQTKLSSFIIIYLLYILMFYLIYTGGVEQTGPLWIFIVPPVSVYVHGLKQGSINIALFVFITWILMFNPEWVTGQTIYAHEFKLRLFYSFITISFLSALYEYSRTQLYHHAIELNSKLHKLAHFDELTELRNRRSAQIILEQQVSDFKEHKTPFSVLLCDLDYFKQVNDKYGHNMGDKVLTEIAKLFRHNLRETDYVSRWGGEEFLFILTDTDFNEAYDIAERIRTAVSQQEIALMDQDIKVTMSVGVQEYQSDMSIDQMINLADKYLYEAKRNGRNRVLPHQQ</sequence>
<protein>
    <recommendedName>
        <fullName evidence="2">diguanylate cyclase</fullName>
        <ecNumber evidence="2">2.7.7.65</ecNumber>
    </recommendedName>
</protein>
<dbReference type="PROSITE" id="PS50887">
    <property type="entry name" value="GGDEF"/>
    <property type="match status" value="1"/>
</dbReference>
<dbReference type="SUPFAM" id="SSF55073">
    <property type="entry name" value="Nucleotide cyclase"/>
    <property type="match status" value="1"/>
</dbReference>
<evidence type="ECO:0000256" key="2">
    <source>
        <dbReference type="ARBA" id="ARBA00012528"/>
    </source>
</evidence>
<comment type="cofactor">
    <cofactor evidence="1">
        <name>Mg(2+)</name>
        <dbReference type="ChEBI" id="CHEBI:18420"/>
    </cofactor>
</comment>
<organism evidence="6 7">
    <name type="scientific">Shewanella gaetbuli</name>
    <dbReference type="NCBI Taxonomy" id="220752"/>
    <lineage>
        <taxon>Bacteria</taxon>
        <taxon>Pseudomonadati</taxon>
        <taxon>Pseudomonadota</taxon>
        <taxon>Gammaproteobacteria</taxon>
        <taxon>Alteromonadales</taxon>
        <taxon>Shewanellaceae</taxon>
        <taxon>Shewanella</taxon>
    </lineage>
</organism>
<feature type="transmembrane region" description="Helical" evidence="4">
    <location>
        <begin position="47"/>
        <end position="65"/>
    </location>
</feature>
<keyword evidence="7" id="KW-1185">Reference proteome</keyword>